<comment type="caution">
    <text evidence="3">The sequence shown here is derived from an EMBL/GenBank/DDBJ whole genome shotgun (WGS) entry which is preliminary data.</text>
</comment>
<sequence>MVALWTLPPELLIHILSNLPVPDLVVVPRLSKYFSTLFTEPQNEILIWRNACHLHGLIGNGNEPPRREWGRWHDWRNQPSEMVREIDQDAEWAAAMDIYSSQSLLGSGISDDEVNWKTLLKRRLEIHRAWAGELPSDTVRYHLEDLGRPNRRKPTFLEVGATIEEMGELEDNTDDPFFVQLLRTASEALGIDPNSLSTDSEKVGLVGIVAALPHVLCNVLDHEFDSLVPSAKHIDRMKVDERNSYIVSTQSDGGLIVTDITSKEILWCLPKNYVGKCANLEYEKGYIILGRSDGSKEVWRSSSLPPPREVIPFSYQPDKRQRLASALANGDDDDLLRSLMDEAEAADVSEVQPIASVLRWRRQSGRIGVIDAASIASVLGDVNDDGNATMSEGFDSVPDGFMGLGCLTLEDLRCTCAPHIPFTDLPSEEPSGSGGPDESSSRGTKDAVK</sequence>
<dbReference type="EMBL" id="JAACJK010000170">
    <property type="protein sequence ID" value="KAF5320257.1"/>
    <property type="molecule type" value="Genomic_DNA"/>
</dbReference>
<dbReference type="Proteomes" id="UP000541558">
    <property type="component" value="Unassembled WGS sequence"/>
</dbReference>
<name>A0A8H5BDM4_9AGAR</name>
<dbReference type="InterPro" id="IPR001810">
    <property type="entry name" value="F-box_dom"/>
</dbReference>
<dbReference type="SMART" id="SM00256">
    <property type="entry name" value="FBOX"/>
    <property type="match status" value="1"/>
</dbReference>
<gene>
    <name evidence="3" type="ORF">D9611_011309</name>
</gene>
<feature type="compositionally biased region" description="Basic and acidic residues" evidence="1">
    <location>
        <begin position="439"/>
        <end position="449"/>
    </location>
</feature>
<accession>A0A8H5BDM4</accession>
<dbReference type="Pfam" id="PF12937">
    <property type="entry name" value="F-box-like"/>
    <property type="match status" value="1"/>
</dbReference>
<dbReference type="OrthoDB" id="550575at2759"/>
<evidence type="ECO:0000256" key="1">
    <source>
        <dbReference type="SAM" id="MobiDB-lite"/>
    </source>
</evidence>
<dbReference type="PROSITE" id="PS50181">
    <property type="entry name" value="FBOX"/>
    <property type="match status" value="1"/>
</dbReference>
<keyword evidence="4" id="KW-1185">Reference proteome</keyword>
<proteinExistence type="predicted"/>
<evidence type="ECO:0000259" key="2">
    <source>
        <dbReference type="PROSITE" id="PS50181"/>
    </source>
</evidence>
<evidence type="ECO:0000313" key="3">
    <source>
        <dbReference type="EMBL" id="KAF5320257.1"/>
    </source>
</evidence>
<evidence type="ECO:0000313" key="4">
    <source>
        <dbReference type="Proteomes" id="UP000541558"/>
    </source>
</evidence>
<feature type="region of interest" description="Disordered" evidence="1">
    <location>
        <begin position="422"/>
        <end position="449"/>
    </location>
</feature>
<reference evidence="3 4" key="1">
    <citation type="journal article" date="2020" name="ISME J.">
        <title>Uncovering the hidden diversity of litter-decomposition mechanisms in mushroom-forming fungi.</title>
        <authorList>
            <person name="Floudas D."/>
            <person name="Bentzer J."/>
            <person name="Ahren D."/>
            <person name="Johansson T."/>
            <person name="Persson P."/>
            <person name="Tunlid A."/>
        </authorList>
    </citation>
    <scope>NUCLEOTIDE SEQUENCE [LARGE SCALE GENOMIC DNA]</scope>
    <source>
        <strain evidence="3 4">CBS 175.51</strain>
    </source>
</reference>
<dbReference type="CDD" id="cd09917">
    <property type="entry name" value="F-box_SF"/>
    <property type="match status" value="1"/>
</dbReference>
<dbReference type="Gene3D" id="1.20.1280.50">
    <property type="match status" value="1"/>
</dbReference>
<dbReference type="InterPro" id="IPR036047">
    <property type="entry name" value="F-box-like_dom_sf"/>
</dbReference>
<feature type="domain" description="F-box" evidence="2">
    <location>
        <begin position="1"/>
        <end position="51"/>
    </location>
</feature>
<protein>
    <recommendedName>
        <fullName evidence="2">F-box domain-containing protein</fullName>
    </recommendedName>
</protein>
<dbReference type="SUPFAM" id="SSF81383">
    <property type="entry name" value="F-box domain"/>
    <property type="match status" value="1"/>
</dbReference>
<dbReference type="AlphaFoldDB" id="A0A8H5BDM4"/>
<organism evidence="3 4">
    <name type="scientific">Ephemerocybe angulata</name>
    <dbReference type="NCBI Taxonomy" id="980116"/>
    <lineage>
        <taxon>Eukaryota</taxon>
        <taxon>Fungi</taxon>
        <taxon>Dikarya</taxon>
        <taxon>Basidiomycota</taxon>
        <taxon>Agaricomycotina</taxon>
        <taxon>Agaricomycetes</taxon>
        <taxon>Agaricomycetidae</taxon>
        <taxon>Agaricales</taxon>
        <taxon>Agaricineae</taxon>
        <taxon>Psathyrellaceae</taxon>
        <taxon>Ephemerocybe</taxon>
    </lineage>
</organism>